<feature type="domain" description="Chorismate-utilising enzyme C-terminal" evidence="6">
    <location>
        <begin position="164"/>
        <end position="415"/>
    </location>
</feature>
<dbReference type="Gene3D" id="3.60.120.10">
    <property type="entry name" value="Anthranilate synthase"/>
    <property type="match status" value="1"/>
</dbReference>
<dbReference type="OrthoDB" id="9806579at2"/>
<organism evidence="7 8">
    <name type="scientific">Vespertiliibacter pulmonis</name>
    <dbReference type="NCBI Taxonomy" id="1443036"/>
    <lineage>
        <taxon>Bacteria</taxon>
        <taxon>Pseudomonadati</taxon>
        <taxon>Pseudomonadota</taxon>
        <taxon>Gammaproteobacteria</taxon>
        <taxon>Pasteurellales</taxon>
        <taxon>Pasteurellaceae</taxon>
        <taxon>Vespertiliibacter</taxon>
    </lineage>
</organism>
<dbReference type="GO" id="GO:0008909">
    <property type="term" value="F:isochorismate synthase activity"/>
    <property type="evidence" value="ECO:0007669"/>
    <property type="project" value="UniProtKB-UniRule"/>
</dbReference>
<evidence type="ECO:0000256" key="3">
    <source>
        <dbReference type="ARBA" id="ARBA00022842"/>
    </source>
</evidence>
<evidence type="ECO:0000256" key="1">
    <source>
        <dbReference type="ARBA" id="ARBA00000799"/>
    </source>
</evidence>
<feature type="active site" description="Proton donor" evidence="5">
    <location>
        <position position="234"/>
    </location>
</feature>
<dbReference type="InterPro" id="IPR034681">
    <property type="entry name" value="MenF"/>
</dbReference>
<reference evidence="7 8" key="1">
    <citation type="submission" date="2018-11" db="EMBL/GenBank/DDBJ databases">
        <title>Genomic Encyclopedia of Type Strains, Phase IV (KMG-IV): sequencing the most valuable type-strain genomes for metagenomic binning, comparative biology and taxonomic classification.</title>
        <authorList>
            <person name="Goeker M."/>
        </authorList>
    </citation>
    <scope>NUCLEOTIDE SEQUENCE [LARGE SCALE GENOMIC DNA]</scope>
    <source>
        <strain evidence="7 8">DSM 27238</strain>
    </source>
</reference>
<dbReference type="GO" id="GO:0000287">
    <property type="term" value="F:magnesium ion binding"/>
    <property type="evidence" value="ECO:0007669"/>
    <property type="project" value="UniProtKB-UniRule"/>
</dbReference>
<dbReference type="UniPathway" id="UPA00079"/>
<dbReference type="SUPFAM" id="SSF56322">
    <property type="entry name" value="ADC synthase"/>
    <property type="match status" value="1"/>
</dbReference>
<keyword evidence="5" id="KW-0474">Menaquinone biosynthesis</keyword>
<dbReference type="NCBIfam" id="TIGR00543">
    <property type="entry name" value="isochor_syn"/>
    <property type="match status" value="1"/>
</dbReference>
<evidence type="ECO:0000256" key="4">
    <source>
        <dbReference type="ARBA" id="ARBA00023235"/>
    </source>
</evidence>
<dbReference type="EC" id="5.4.4.2" evidence="5"/>
<evidence type="ECO:0000313" key="8">
    <source>
        <dbReference type="Proteomes" id="UP000281691"/>
    </source>
</evidence>
<name>A0A3N4VL40_9PAST</name>
<dbReference type="InterPro" id="IPR015890">
    <property type="entry name" value="Chorismate_C"/>
</dbReference>
<dbReference type="Proteomes" id="UP000281691">
    <property type="component" value="Unassembled WGS sequence"/>
</dbReference>
<sequence>MSLFTELKQKLSQQLDRLPNEQAGLIELKAKVTLENRNLEINLLSWLKGQSTFPQYFWQSRDQQLTFATIGTVIQFDEISHAQHFSQQTGFRLFGGIKFEGQCHFILPRLVLTKKSDQLTACLYVNPQEKSKYIELIDQLEYCSNVHSIFPTHILSSNKVSDFPRWEDLLQNAIQAIKQQQFCKVVLANATTLTVEEPISAYDLLTASQQKNTGCYHFLWAENANSTFIGSSPECLYQRNGRQLQTEALAGTVAVTQDLNQTEHNRLWLLNDKKNIHENQLVVDDIQQHLQDCCDDISINEIEIKKLHNVQHLRRKIQATLHPTINDADCLTRIHPTAAVAGLPRSKALAFISYNEGFTRGWYAAAFGSFSQHSSEFCVALRSGLVSNNQITFYAGAGIVEDSQAQSEWQEIERKALALASLLQ</sequence>
<dbReference type="PANTHER" id="PTHR47253">
    <property type="match status" value="1"/>
</dbReference>
<dbReference type="InterPro" id="IPR005801">
    <property type="entry name" value="ADC_synthase"/>
</dbReference>
<evidence type="ECO:0000256" key="5">
    <source>
        <dbReference type="HAMAP-Rule" id="MF_01935"/>
    </source>
</evidence>
<keyword evidence="8" id="KW-1185">Reference proteome</keyword>
<comment type="caution">
    <text evidence="7">The sequence shown here is derived from an EMBL/GenBank/DDBJ whole genome shotgun (WGS) entry which is preliminary data.</text>
</comment>
<evidence type="ECO:0000313" key="7">
    <source>
        <dbReference type="EMBL" id="RPE83812.1"/>
    </source>
</evidence>
<comment type="similarity">
    <text evidence="2 5">Belongs to the isochorismate synthase family.</text>
</comment>
<keyword evidence="4 5" id="KW-0413">Isomerase</keyword>
<gene>
    <name evidence="5" type="primary">menF</name>
    <name evidence="7" type="ORF">EDC46_1015</name>
</gene>
<proteinExistence type="inferred from homology"/>
<dbReference type="PANTHER" id="PTHR47253:SF4">
    <property type="entry name" value="ISOCHORISMATE SYNTHASE 2, CHLOROPLASTIC"/>
    <property type="match status" value="1"/>
</dbReference>
<feature type="binding site" evidence="5">
    <location>
        <position position="278"/>
    </location>
    <ligand>
        <name>Mg(2+)</name>
        <dbReference type="ChEBI" id="CHEBI:18420"/>
    </ligand>
</feature>
<dbReference type="RefSeq" id="WP_124211183.1">
    <property type="nucleotide sequence ID" value="NZ_CP016615.1"/>
</dbReference>
<comment type="function">
    <text evidence="5">Catalyzes the conversion of chorismate to isochorismate.</text>
</comment>
<evidence type="ECO:0000259" key="6">
    <source>
        <dbReference type="Pfam" id="PF00425"/>
    </source>
</evidence>
<dbReference type="Pfam" id="PF00425">
    <property type="entry name" value="Chorismate_bind"/>
    <property type="match status" value="1"/>
</dbReference>
<protein>
    <recommendedName>
        <fullName evidence="5">Isochorismate synthase MenF</fullName>
        <ecNumber evidence="5">5.4.4.2</ecNumber>
    </recommendedName>
    <alternativeName>
        <fullName evidence="5">Isochorismate mutase</fullName>
    </alternativeName>
</protein>
<feature type="binding site" evidence="5">
    <location>
        <position position="411"/>
    </location>
    <ligand>
        <name>Mg(2+)</name>
        <dbReference type="ChEBI" id="CHEBI:18420"/>
    </ligand>
</feature>
<dbReference type="EMBL" id="RKQP01000002">
    <property type="protein sequence ID" value="RPE83812.1"/>
    <property type="molecule type" value="Genomic_DNA"/>
</dbReference>
<dbReference type="InterPro" id="IPR004561">
    <property type="entry name" value="IsoChor_synthase"/>
</dbReference>
<comment type="cofactor">
    <cofactor evidence="5">
        <name>Mg(2+)</name>
        <dbReference type="ChEBI" id="CHEBI:18420"/>
    </cofactor>
</comment>
<keyword evidence="5" id="KW-0479">Metal-binding</keyword>
<dbReference type="UniPathway" id="UPA01057">
    <property type="reaction ID" value="UER00163"/>
</dbReference>
<dbReference type="HAMAP" id="MF_01935">
    <property type="entry name" value="MenF"/>
    <property type="match status" value="1"/>
</dbReference>
<dbReference type="GO" id="GO:0009234">
    <property type="term" value="P:menaquinone biosynthetic process"/>
    <property type="evidence" value="ECO:0007669"/>
    <property type="project" value="UniProtKB-UniRule"/>
</dbReference>
<comment type="catalytic activity">
    <reaction evidence="1 5">
        <text>chorismate = isochorismate</text>
        <dbReference type="Rhea" id="RHEA:18985"/>
        <dbReference type="ChEBI" id="CHEBI:29748"/>
        <dbReference type="ChEBI" id="CHEBI:29780"/>
        <dbReference type="EC" id="5.4.4.2"/>
    </reaction>
</comment>
<accession>A0A3N4VL40</accession>
<comment type="pathway">
    <text evidence="5">Quinol/quinone metabolism; 1,4-dihydroxy-2-naphthoate biosynthesis; 1,4-dihydroxy-2-naphthoate from chorismate: step 1/7.</text>
</comment>
<feature type="active site" description="Proton acceptor" evidence="5">
    <location>
        <position position="184"/>
    </location>
</feature>
<dbReference type="InterPro" id="IPR044250">
    <property type="entry name" value="MenF-like"/>
</dbReference>
<dbReference type="AlphaFoldDB" id="A0A3N4VL40"/>
<comment type="pathway">
    <text evidence="5">Quinol/quinone metabolism; menaquinone biosynthesis.</text>
</comment>
<keyword evidence="3 5" id="KW-0460">Magnesium</keyword>
<evidence type="ECO:0000256" key="2">
    <source>
        <dbReference type="ARBA" id="ARBA00005297"/>
    </source>
</evidence>